<comment type="subcellular location">
    <subcellularLocation>
        <location evidence="1">Periplasm</location>
    </subcellularLocation>
</comment>
<dbReference type="InterPro" id="IPR006059">
    <property type="entry name" value="SBP"/>
</dbReference>
<evidence type="ECO:0000256" key="7">
    <source>
        <dbReference type="SAM" id="SignalP"/>
    </source>
</evidence>
<evidence type="ECO:0000256" key="2">
    <source>
        <dbReference type="ARBA" id="ARBA00008520"/>
    </source>
</evidence>
<dbReference type="RefSeq" id="WP_309798836.1">
    <property type="nucleotide sequence ID" value="NZ_JAVDPW010000009.1"/>
</dbReference>
<feature type="signal peptide" evidence="7">
    <location>
        <begin position="1"/>
        <end position="29"/>
    </location>
</feature>
<evidence type="ECO:0000256" key="4">
    <source>
        <dbReference type="ARBA" id="ARBA00022729"/>
    </source>
</evidence>
<keyword evidence="9" id="KW-1185">Reference proteome</keyword>
<evidence type="ECO:0000313" key="9">
    <source>
        <dbReference type="Proteomes" id="UP001262410"/>
    </source>
</evidence>
<protein>
    <recommendedName>
        <fullName evidence="6">Probable sugar-binding periplasmic protein</fullName>
    </recommendedName>
</protein>
<evidence type="ECO:0000256" key="5">
    <source>
        <dbReference type="ARBA" id="ARBA00049629"/>
    </source>
</evidence>
<dbReference type="Pfam" id="PF13416">
    <property type="entry name" value="SBP_bac_8"/>
    <property type="match status" value="1"/>
</dbReference>
<comment type="similarity">
    <text evidence="2">Belongs to the bacterial solute-binding protein 1 family.</text>
</comment>
<evidence type="ECO:0000256" key="3">
    <source>
        <dbReference type="ARBA" id="ARBA00022448"/>
    </source>
</evidence>
<organism evidence="8 9">
    <name type="scientific">Inquilinus ginsengisoli</name>
    <dbReference type="NCBI Taxonomy" id="363840"/>
    <lineage>
        <taxon>Bacteria</taxon>
        <taxon>Pseudomonadati</taxon>
        <taxon>Pseudomonadota</taxon>
        <taxon>Alphaproteobacteria</taxon>
        <taxon>Rhodospirillales</taxon>
        <taxon>Rhodospirillaceae</taxon>
        <taxon>Inquilinus</taxon>
    </lineage>
</organism>
<dbReference type="InterPro" id="IPR050490">
    <property type="entry name" value="Bact_solute-bd_prot1"/>
</dbReference>
<evidence type="ECO:0000256" key="6">
    <source>
        <dbReference type="ARBA" id="ARBA00049753"/>
    </source>
</evidence>
<reference evidence="8 9" key="1">
    <citation type="submission" date="2023-07" db="EMBL/GenBank/DDBJ databases">
        <title>Sorghum-associated microbial communities from plants grown in Nebraska, USA.</title>
        <authorList>
            <person name="Schachtman D."/>
        </authorList>
    </citation>
    <scope>NUCLEOTIDE SEQUENCE [LARGE SCALE GENOMIC DNA]</scope>
    <source>
        <strain evidence="8 9">584</strain>
    </source>
</reference>
<name>A0ABU1JVG1_9PROT</name>
<dbReference type="PANTHER" id="PTHR43649:SF28">
    <property type="entry name" value="BINDING PROTEIN COMPONENT OF ABC SUGAR TRANSPORTER-RELATED"/>
    <property type="match status" value="1"/>
</dbReference>
<gene>
    <name evidence="8" type="ORF">E9232_005143</name>
</gene>
<dbReference type="Proteomes" id="UP001262410">
    <property type="component" value="Unassembled WGS sequence"/>
</dbReference>
<comment type="function">
    <text evidence="5">Part of a binding-protein-dependent transport system for a sugar.</text>
</comment>
<dbReference type="EMBL" id="JAVDPW010000009">
    <property type="protein sequence ID" value="MDR6292603.1"/>
    <property type="molecule type" value="Genomic_DNA"/>
</dbReference>
<keyword evidence="4 7" id="KW-0732">Signal</keyword>
<evidence type="ECO:0000256" key="1">
    <source>
        <dbReference type="ARBA" id="ARBA00004418"/>
    </source>
</evidence>
<proteinExistence type="inferred from homology"/>
<feature type="chain" id="PRO_5045488591" description="Probable sugar-binding periplasmic protein" evidence="7">
    <location>
        <begin position="30"/>
        <end position="424"/>
    </location>
</feature>
<dbReference type="SUPFAM" id="SSF53850">
    <property type="entry name" value="Periplasmic binding protein-like II"/>
    <property type="match status" value="1"/>
</dbReference>
<sequence length="424" mass="45327">MNTIASRALLAGAALIALAGAGLTDAARAEDVTLTIESWRNDDLKIWQDKIVPAFEASHPGIKLNFAPSAPTEYNAALNAKMEGGVAGDIIACRAFDASLALFQKGHLAPVNDLKGIENFTDAAKTAWSTDDGKTTYCVPVGSVIGGFIYNKKMFDDLGLAPPKTQAEFLALLDKIKAAGDVPLSLGSADQWEAATMGFQNIGPNHWHGEPGRKALIAGTAKFTDAPYVAAWAELATWKPYLADGYQAQSYPDSQNLFTLGRAAIYPAGSWEIPLFEAQADFPLGAFPPPVEKAGDPCFISNHTDIGFGMNAGGKHPEAARAFLEWVASAEFATLYTNALPGYFTLSTHKVELKDPLAAQFQSWKDSCGSNIRLAHQILSRGKPNVDQAIWNVSAQVLNGTLTAEQAGAKVQETLDAWYKPPGK</sequence>
<evidence type="ECO:0000313" key="8">
    <source>
        <dbReference type="EMBL" id="MDR6292603.1"/>
    </source>
</evidence>
<accession>A0ABU1JVG1</accession>
<dbReference type="Gene3D" id="3.40.190.10">
    <property type="entry name" value="Periplasmic binding protein-like II"/>
    <property type="match status" value="2"/>
</dbReference>
<comment type="caution">
    <text evidence="8">The sequence shown here is derived from an EMBL/GenBank/DDBJ whole genome shotgun (WGS) entry which is preliminary data.</text>
</comment>
<dbReference type="PANTHER" id="PTHR43649">
    <property type="entry name" value="ARABINOSE-BINDING PROTEIN-RELATED"/>
    <property type="match status" value="1"/>
</dbReference>
<keyword evidence="3" id="KW-0813">Transport</keyword>